<reference evidence="1 2" key="1">
    <citation type="submission" date="2019-01" db="EMBL/GenBank/DDBJ databases">
        <title>Sinorhodobacter populi sp. nov. isolated from the symptomatic bark tissue of Populus euramericana canker.</title>
        <authorList>
            <person name="Xu G."/>
        </authorList>
    </citation>
    <scope>NUCLEOTIDE SEQUENCE [LARGE SCALE GENOMIC DNA]</scope>
    <source>
        <strain evidence="1 2">07D10-4-3</strain>
    </source>
</reference>
<dbReference type="EMBL" id="SAUY01000021">
    <property type="protein sequence ID" value="RWR29208.1"/>
    <property type="molecule type" value="Genomic_DNA"/>
</dbReference>
<dbReference type="Proteomes" id="UP000284451">
    <property type="component" value="Unassembled WGS sequence"/>
</dbReference>
<proteinExistence type="predicted"/>
<evidence type="ECO:0000313" key="1">
    <source>
        <dbReference type="EMBL" id="RWR29208.1"/>
    </source>
</evidence>
<name>A0A443K8W8_9RHOB</name>
<protein>
    <submittedName>
        <fullName evidence="1">Uncharacterized protein</fullName>
    </submittedName>
</protein>
<evidence type="ECO:0000313" key="2">
    <source>
        <dbReference type="Proteomes" id="UP000284451"/>
    </source>
</evidence>
<sequence>MSDQLANDHRFRIMTVVDDCTRKCLPLIADISLSGARVALELAILFDTRGIPDMLWDRLHPERYPDLR</sequence>
<dbReference type="AlphaFoldDB" id="A0A443K8W8"/>
<dbReference type="PANTHER" id="PTHR47515:SF1">
    <property type="entry name" value="BLR2054 PROTEIN"/>
    <property type="match status" value="1"/>
</dbReference>
<dbReference type="PANTHER" id="PTHR47515">
    <property type="entry name" value="LOW CALCIUM RESPONSE LOCUS PROTEIN T"/>
    <property type="match status" value="1"/>
</dbReference>
<reference evidence="1 2" key="2">
    <citation type="submission" date="2019-01" db="EMBL/GenBank/DDBJ databases">
        <authorList>
            <person name="Li Y."/>
        </authorList>
    </citation>
    <scope>NUCLEOTIDE SEQUENCE [LARGE SCALE GENOMIC DNA]</scope>
    <source>
        <strain evidence="1 2">07D10-4-3</strain>
    </source>
</reference>
<organism evidence="1 2">
    <name type="scientific">Paenirhodobacter populi</name>
    <dbReference type="NCBI Taxonomy" id="2306993"/>
    <lineage>
        <taxon>Bacteria</taxon>
        <taxon>Pseudomonadati</taxon>
        <taxon>Pseudomonadota</taxon>
        <taxon>Alphaproteobacteria</taxon>
        <taxon>Rhodobacterales</taxon>
        <taxon>Rhodobacter group</taxon>
        <taxon>Paenirhodobacter</taxon>
    </lineage>
</organism>
<accession>A0A443K8W8</accession>
<gene>
    <name evidence="1" type="ORF">D2T29_15095</name>
</gene>
<comment type="caution">
    <text evidence="1">The sequence shown here is derived from an EMBL/GenBank/DDBJ whole genome shotgun (WGS) entry which is preliminary data.</text>
</comment>